<dbReference type="EMBL" id="JAGYWB010000009">
    <property type="protein sequence ID" value="KAI0510569.1"/>
    <property type="molecule type" value="Genomic_DNA"/>
</dbReference>
<dbReference type="AlphaFoldDB" id="A0A8T3BBY8"/>
<dbReference type="InterPro" id="IPR044171">
    <property type="entry name" value="LAX2-like"/>
</dbReference>
<evidence type="ECO:0000313" key="2">
    <source>
        <dbReference type="EMBL" id="KAI0510569.1"/>
    </source>
</evidence>
<feature type="region of interest" description="Disordered" evidence="1">
    <location>
        <begin position="41"/>
        <end position="80"/>
    </location>
</feature>
<evidence type="ECO:0000313" key="3">
    <source>
        <dbReference type="Proteomes" id="UP000829196"/>
    </source>
</evidence>
<reference evidence="2" key="1">
    <citation type="journal article" date="2022" name="Front. Genet.">
        <title>Chromosome-Scale Assembly of the Dendrobium nobile Genome Provides Insights Into the Molecular Mechanism of the Biosynthesis of the Medicinal Active Ingredient of Dendrobium.</title>
        <authorList>
            <person name="Xu Q."/>
            <person name="Niu S.-C."/>
            <person name="Li K.-L."/>
            <person name="Zheng P.-J."/>
            <person name="Zhang X.-J."/>
            <person name="Jia Y."/>
            <person name="Liu Y."/>
            <person name="Niu Y.-X."/>
            <person name="Yu L.-H."/>
            <person name="Chen D.-F."/>
            <person name="Zhang G.-Q."/>
        </authorList>
    </citation>
    <scope>NUCLEOTIDE SEQUENCE</scope>
    <source>
        <tissue evidence="2">Leaf</tissue>
    </source>
</reference>
<sequence>MTPERSLLLRHCNNYGAGFFTDSHFVFPQPIKSPLIPILMAEEGPSNSSSKKPVEKEQEKEQEQGRQGESTAASKEEQRAPTYEAGWLQLGLAASAPAPSSAATGGSMELRLFPERPPPPLSAPVASAVASTSYGIGRFGWRPESSGSVEVAAPAYADELRVISPPPRAPSGIWIALRPAENQVKEPFLPQLPKSYLRIKDVRMTIRLLMRYLANKLGLHDESEVEISCRNQQLMPFATLEDVRDHIWFVRDSEAPGPSSPATDHVMKLYYRRRA</sequence>
<dbReference type="OrthoDB" id="1932457at2759"/>
<dbReference type="PANTHER" id="PTHR47290">
    <property type="entry name" value="RING FINGER PROTEIN"/>
    <property type="match status" value="1"/>
</dbReference>
<protein>
    <recommendedName>
        <fullName evidence="4">E3 ubiquitin protein ligase DRIP2</fullName>
    </recommendedName>
</protein>
<proteinExistence type="predicted"/>
<evidence type="ECO:0000256" key="1">
    <source>
        <dbReference type="SAM" id="MobiDB-lite"/>
    </source>
</evidence>
<dbReference type="Gene3D" id="3.10.20.90">
    <property type="entry name" value="Phosphatidylinositol 3-kinase Catalytic Subunit, Chain A, domain 1"/>
    <property type="match status" value="1"/>
</dbReference>
<comment type="caution">
    <text evidence="2">The sequence shown here is derived from an EMBL/GenBank/DDBJ whole genome shotgun (WGS) entry which is preliminary data.</text>
</comment>
<evidence type="ECO:0008006" key="4">
    <source>
        <dbReference type="Google" id="ProtNLM"/>
    </source>
</evidence>
<dbReference type="Proteomes" id="UP000829196">
    <property type="component" value="Unassembled WGS sequence"/>
</dbReference>
<organism evidence="2 3">
    <name type="scientific">Dendrobium nobile</name>
    <name type="common">Orchid</name>
    <dbReference type="NCBI Taxonomy" id="94219"/>
    <lineage>
        <taxon>Eukaryota</taxon>
        <taxon>Viridiplantae</taxon>
        <taxon>Streptophyta</taxon>
        <taxon>Embryophyta</taxon>
        <taxon>Tracheophyta</taxon>
        <taxon>Spermatophyta</taxon>
        <taxon>Magnoliopsida</taxon>
        <taxon>Liliopsida</taxon>
        <taxon>Asparagales</taxon>
        <taxon>Orchidaceae</taxon>
        <taxon>Epidendroideae</taxon>
        <taxon>Malaxideae</taxon>
        <taxon>Dendrobiinae</taxon>
        <taxon>Dendrobium</taxon>
    </lineage>
</organism>
<gene>
    <name evidence="2" type="ORF">KFK09_011174</name>
</gene>
<name>A0A8T3BBY8_DENNO</name>
<dbReference type="PANTHER" id="PTHR47290:SF4">
    <property type="entry name" value="RING FINGER PROTEIN"/>
    <property type="match status" value="1"/>
</dbReference>
<feature type="compositionally biased region" description="Basic and acidic residues" evidence="1">
    <location>
        <begin position="52"/>
        <end position="66"/>
    </location>
</feature>
<accession>A0A8T3BBY8</accession>
<keyword evidence="3" id="KW-1185">Reference proteome</keyword>